<feature type="region of interest" description="Disordered" evidence="9">
    <location>
        <begin position="143"/>
        <end position="162"/>
    </location>
</feature>
<evidence type="ECO:0000256" key="5">
    <source>
        <dbReference type="ARBA" id="ARBA00022982"/>
    </source>
</evidence>
<evidence type="ECO:0000256" key="1">
    <source>
        <dbReference type="ARBA" id="ARBA00004418"/>
    </source>
</evidence>
<keyword evidence="2" id="KW-0813">Transport</keyword>
<gene>
    <name evidence="12" type="primary">bcp_2</name>
    <name evidence="12" type="ORF">NCTC10717_02407</name>
</gene>
<dbReference type="InterPro" id="IPR012745">
    <property type="entry name" value="Pseudoazurin"/>
</dbReference>
<dbReference type="InterPro" id="IPR002386">
    <property type="entry name" value="Amicyanin/Pseudoazurin"/>
</dbReference>
<name>A0A380N413_9GAMM</name>
<dbReference type="GO" id="GO:0005507">
    <property type="term" value="F:copper ion binding"/>
    <property type="evidence" value="ECO:0007669"/>
    <property type="project" value="UniProtKB-UniRule"/>
</dbReference>
<dbReference type="OrthoDB" id="9757546at2"/>
<keyword evidence="6 8" id="KW-0186">Copper</keyword>
<evidence type="ECO:0000313" key="12">
    <source>
        <dbReference type="EMBL" id="SUO98651.1"/>
    </source>
</evidence>
<evidence type="ECO:0000313" key="13">
    <source>
        <dbReference type="Proteomes" id="UP000254575"/>
    </source>
</evidence>
<accession>A0A380N413</accession>
<dbReference type="RefSeq" id="WP_072281368.1">
    <property type="nucleotide sequence ID" value="NZ_UHIA01000004.1"/>
</dbReference>
<keyword evidence="10" id="KW-0732">Signal</keyword>
<dbReference type="InterPro" id="IPR000923">
    <property type="entry name" value="BlueCu_1"/>
</dbReference>
<organism evidence="12 13">
    <name type="scientific">Suttonella indologenes</name>
    <dbReference type="NCBI Taxonomy" id="13276"/>
    <lineage>
        <taxon>Bacteria</taxon>
        <taxon>Pseudomonadati</taxon>
        <taxon>Pseudomonadota</taxon>
        <taxon>Gammaproteobacteria</taxon>
        <taxon>Cardiobacteriales</taxon>
        <taxon>Cardiobacteriaceae</taxon>
        <taxon>Suttonella</taxon>
    </lineage>
</organism>
<feature type="binding site" evidence="8">
    <location>
        <position position="96"/>
    </location>
    <ligand>
        <name>Cu cation</name>
        <dbReference type="ChEBI" id="CHEBI:23378"/>
    </ligand>
</feature>
<sequence length="162" mass="17868">MKKIFLASVFSLIAHSAWAANHQVQMLDIGADKAPMVFEPAVLHIAVGDSVTFLPTNKGHNVESKSVPEGAEHFKSELDQEFTVTLDKEGIYLYTCPPHSMMNMNGVIIVGEPVNLEESKEYAKSRMERRAMSNKGRLMQYLDSIDSQAAEQSAEADKNAAP</sequence>
<evidence type="ECO:0000256" key="2">
    <source>
        <dbReference type="ARBA" id="ARBA00022448"/>
    </source>
</evidence>
<dbReference type="GO" id="GO:0042597">
    <property type="term" value="C:periplasmic space"/>
    <property type="evidence" value="ECO:0007669"/>
    <property type="project" value="UniProtKB-SubCell"/>
</dbReference>
<dbReference type="AlphaFoldDB" id="A0A380N413"/>
<dbReference type="Gene3D" id="2.60.40.420">
    <property type="entry name" value="Cupredoxins - blue copper proteins"/>
    <property type="match status" value="1"/>
</dbReference>
<comment type="subcellular location">
    <subcellularLocation>
        <location evidence="1">Periplasm</location>
    </subcellularLocation>
</comment>
<dbReference type="PRINTS" id="PR00155">
    <property type="entry name" value="AMICYANIN"/>
</dbReference>
<feature type="chain" id="PRO_5016887258" description="Pseudoazurin" evidence="10">
    <location>
        <begin position="20"/>
        <end position="162"/>
    </location>
</feature>
<feature type="signal peptide" evidence="10">
    <location>
        <begin position="1"/>
        <end position="19"/>
    </location>
</feature>
<dbReference type="EMBL" id="UHIA01000004">
    <property type="protein sequence ID" value="SUO98651.1"/>
    <property type="molecule type" value="Genomic_DNA"/>
</dbReference>
<keyword evidence="5" id="KW-0249">Electron transport</keyword>
<evidence type="ECO:0000256" key="4">
    <source>
        <dbReference type="ARBA" id="ARBA00022764"/>
    </source>
</evidence>
<dbReference type="InterPro" id="IPR008972">
    <property type="entry name" value="Cupredoxin"/>
</dbReference>
<dbReference type="CDD" id="cd04218">
    <property type="entry name" value="Pseudoazurin"/>
    <property type="match status" value="1"/>
</dbReference>
<dbReference type="Proteomes" id="UP000254575">
    <property type="component" value="Unassembled WGS sequence"/>
</dbReference>
<feature type="binding site" evidence="8">
    <location>
        <position position="104"/>
    </location>
    <ligand>
        <name>Cu cation</name>
        <dbReference type="ChEBI" id="CHEBI:23378"/>
    </ligand>
</feature>
<dbReference type="Pfam" id="PF00127">
    <property type="entry name" value="Copper-bind"/>
    <property type="match status" value="1"/>
</dbReference>
<evidence type="ECO:0000256" key="7">
    <source>
        <dbReference type="NCBIfam" id="TIGR02375"/>
    </source>
</evidence>
<evidence type="ECO:0000259" key="11">
    <source>
        <dbReference type="Pfam" id="PF00127"/>
    </source>
</evidence>
<keyword evidence="13" id="KW-1185">Reference proteome</keyword>
<protein>
    <recommendedName>
        <fullName evidence="7">Pseudoazurin</fullName>
    </recommendedName>
</protein>
<dbReference type="SUPFAM" id="SSF49503">
    <property type="entry name" value="Cupredoxins"/>
    <property type="match status" value="1"/>
</dbReference>
<dbReference type="GO" id="GO:0009055">
    <property type="term" value="F:electron transfer activity"/>
    <property type="evidence" value="ECO:0007669"/>
    <property type="project" value="InterPro"/>
</dbReference>
<evidence type="ECO:0000256" key="9">
    <source>
        <dbReference type="SAM" id="MobiDB-lite"/>
    </source>
</evidence>
<evidence type="ECO:0000256" key="8">
    <source>
        <dbReference type="PIRSR" id="PIRSR602386-1"/>
    </source>
</evidence>
<keyword evidence="4" id="KW-0574">Periplasm</keyword>
<feature type="binding site" evidence="8">
    <location>
        <position position="60"/>
    </location>
    <ligand>
        <name>Cu cation</name>
        <dbReference type="ChEBI" id="CHEBI:23378"/>
    </ligand>
</feature>
<keyword evidence="3 8" id="KW-0479">Metal-binding</keyword>
<reference evidence="12 13" key="1">
    <citation type="submission" date="2018-06" db="EMBL/GenBank/DDBJ databases">
        <authorList>
            <consortium name="Pathogen Informatics"/>
            <person name="Doyle S."/>
        </authorList>
    </citation>
    <scope>NUCLEOTIDE SEQUENCE [LARGE SCALE GENOMIC DNA]</scope>
    <source>
        <strain evidence="12 13">NCTC10717</strain>
    </source>
</reference>
<dbReference type="NCBIfam" id="TIGR02375">
    <property type="entry name" value="pseudoazurin"/>
    <property type="match status" value="1"/>
</dbReference>
<evidence type="ECO:0000256" key="6">
    <source>
        <dbReference type="ARBA" id="ARBA00023008"/>
    </source>
</evidence>
<evidence type="ECO:0000256" key="10">
    <source>
        <dbReference type="SAM" id="SignalP"/>
    </source>
</evidence>
<evidence type="ECO:0000256" key="3">
    <source>
        <dbReference type="ARBA" id="ARBA00022723"/>
    </source>
</evidence>
<feature type="domain" description="Blue (type 1) copper" evidence="11">
    <location>
        <begin position="29"/>
        <end position="110"/>
    </location>
</feature>
<comment type="cofactor">
    <cofactor evidence="8">
        <name>Cu cation</name>
        <dbReference type="ChEBI" id="CHEBI:23378"/>
    </cofactor>
    <text evidence="8">Binds 1 copper ion per subunit.</text>
</comment>
<proteinExistence type="predicted"/>
<feature type="binding site" evidence="8">
    <location>
        <position position="99"/>
    </location>
    <ligand>
        <name>Cu cation</name>
        <dbReference type="ChEBI" id="CHEBI:23378"/>
    </ligand>
</feature>